<protein>
    <submittedName>
        <fullName evidence="2">Galectin</fullName>
    </submittedName>
</protein>
<proteinExistence type="predicted"/>
<evidence type="ECO:0000313" key="1">
    <source>
        <dbReference type="Proteomes" id="UP000095283"/>
    </source>
</evidence>
<dbReference type="WBParaSite" id="Hba_07101">
    <property type="protein sequence ID" value="Hba_07101"/>
    <property type="gene ID" value="Hba_07101"/>
</dbReference>
<dbReference type="Proteomes" id="UP000095283">
    <property type="component" value="Unplaced"/>
</dbReference>
<evidence type="ECO:0000313" key="2">
    <source>
        <dbReference type="WBParaSite" id="Hba_07101"/>
    </source>
</evidence>
<organism evidence="1 2">
    <name type="scientific">Heterorhabditis bacteriophora</name>
    <name type="common">Entomopathogenic nematode worm</name>
    <dbReference type="NCBI Taxonomy" id="37862"/>
    <lineage>
        <taxon>Eukaryota</taxon>
        <taxon>Metazoa</taxon>
        <taxon>Ecdysozoa</taxon>
        <taxon>Nematoda</taxon>
        <taxon>Chromadorea</taxon>
        <taxon>Rhabditida</taxon>
        <taxon>Rhabditina</taxon>
        <taxon>Rhabditomorpha</taxon>
        <taxon>Strongyloidea</taxon>
        <taxon>Heterorhabditidae</taxon>
        <taxon>Heterorhabditis</taxon>
    </lineage>
</organism>
<reference evidence="2" key="1">
    <citation type="submission" date="2016-11" db="UniProtKB">
        <authorList>
            <consortium name="WormBaseParasite"/>
        </authorList>
    </citation>
    <scope>IDENTIFICATION</scope>
</reference>
<dbReference type="Gene3D" id="3.10.20.90">
    <property type="entry name" value="Phosphatidylinositol 3-kinase Catalytic Subunit, Chain A, domain 1"/>
    <property type="match status" value="1"/>
</dbReference>
<name>A0A1I7WPM4_HETBA</name>
<sequence length="69" mass="7790">MPSINVKWGKEKLQVDANLEEPPIVLKSQLFAITGVAPDRQKVVVKVHFIYIITNVFNVVIPVETVMMN</sequence>
<dbReference type="SUPFAM" id="SSF54236">
    <property type="entry name" value="Ubiquitin-like"/>
    <property type="match status" value="1"/>
</dbReference>
<keyword evidence="1" id="KW-1185">Reference proteome</keyword>
<dbReference type="InterPro" id="IPR029071">
    <property type="entry name" value="Ubiquitin-like_domsf"/>
</dbReference>
<accession>A0A1I7WPM4</accession>
<dbReference type="AlphaFoldDB" id="A0A1I7WPM4"/>